<dbReference type="EMBL" id="JAINUF010000015">
    <property type="protein sequence ID" value="KAJ8341144.1"/>
    <property type="molecule type" value="Genomic_DNA"/>
</dbReference>
<gene>
    <name evidence="2" type="ORF">SKAU_G00334350</name>
</gene>
<evidence type="ECO:0000313" key="2">
    <source>
        <dbReference type="EMBL" id="KAJ8341144.1"/>
    </source>
</evidence>
<evidence type="ECO:0000313" key="3">
    <source>
        <dbReference type="Proteomes" id="UP001152622"/>
    </source>
</evidence>
<feature type="compositionally biased region" description="Basic and acidic residues" evidence="1">
    <location>
        <begin position="62"/>
        <end position="76"/>
    </location>
</feature>
<feature type="region of interest" description="Disordered" evidence="1">
    <location>
        <begin position="1"/>
        <end position="76"/>
    </location>
</feature>
<feature type="compositionally biased region" description="Basic and acidic residues" evidence="1">
    <location>
        <begin position="26"/>
        <end position="37"/>
    </location>
</feature>
<dbReference type="AlphaFoldDB" id="A0A9Q1IIW4"/>
<accession>A0A9Q1IIW4</accession>
<protein>
    <submittedName>
        <fullName evidence="2">Uncharacterized protein</fullName>
    </submittedName>
</protein>
<evidence type="ECO:0000256" key="1">
    <source>
        <dbReference type="SAM" id="MobiDB-lite"/>
    </source>
</evidence>
<name>A0A9Q1IIW4_SYNKA</name>
<organism evidence="2 3">
    <name type="scientific">Synaphobranchus kaupii</name>
    <name type="common">Kaup's arrowtooth eel</name>
    <dbReference type="NCBI Taxonomy" id="118154"/>
    <lineage>
        <taxon>Eukaryota</taxon>
        <taxon>Metazoa</taxon>
        <taxon>Chordata</taxon>
        <taxon>Craniata</taxon>
        <taxon>Vertebrata</taxon>
        <taxon>Euteleostomi</taxon>
        <taxon>Actinopterygii</taxon>
        <taxon>Neopterygii</taxon>
        <taxon>Teleostei</taxon>
        <taxon>Anguilliformes</taxon>
        <taxon>Synaphobranchidae</taxon>
        <taxon>Synaphobranchus</taxon>
    </lineage>
</organism>
<comment type="caution">
    <text evidence="2">The sequence shown here is derived from an EMBL/GenBank/DDBJ whole genome shotgun (WGS) entry which is preliminary data.</text>
</comment>
<sequence>MQKQTFPGALRRGRETLQTVSTQRGARSDGGNKERLRAGHSSAALKEATSSAVEGSPGFEDEGSRAEDAENRGVGR</sequence>
<dbReference type="Proteomes" id="UP001152622">
    <property type="component" value="Chromosome 15"/>
</dbReference>
<keyword evidence="3" id="KW-1185">Reference proteome</keyword>
<reference evidence="2" key="1">
    <citation type="journal article" date="2023" name="Science">
        <title>Genome structures resolve the early diversification of teleost fishes.</title>
        <authorList>
            <person name="Parey E."/>
            <person name="Louis A."/>
            <person name="Montfort J."/>
            <person name="Bouchez O."/>
            <person name="Roques C."/>
            <person name="Iampietro C."/>
            <person name="Lluch J."/>
            <person name="Castinel A."/>
            <person name="Donnadieu C."/>
            <person name="Desvignes T."/>
            <person name="Floi Bucao C."/>
            <person name="Jouanno E."/>
            <person name="Wen M."/>
            <person name="Mejri S."/>
            <person name="Dirks R."/>
            <person name="Jansen H."/>
            <person name="Henkel C."/>
            <person name="Chen W.J."/>
            <person name="Zahm M."/>
            <person name="Cabau C."/>
            <person name="Klopp C."/>
            <person name="Thompson A.W."/>
            <person name="Robinson-Rechavi M."/>
            <person name="Braasch I."/>
            <person name="Lecointre G."/>
            <person name="Bobe J."/>
            <person name="Postlethwait J.H."/>
            <person name="Berthelot C."/>
            <person name="Roest Crollius H."/>
            <person name="Guiguen Y."/>
        </authorList>
    </citation>
    <scope>NUCLEOTIDE SEQUENCE</scope>
    <source>
        <strain evidence="2">WJC10195</strain>
    </source>
</reference>
<feature type="compositionally biased region" description="Polar residues" evidence="1">
    <location>
        <begin position="16"/>
        <end position="25"/>
    </location>
</feature>
<proteinExistence type="predicted"/>